<evidence type="ECO:0000313" key="1">
    <source>
        <dbReference type="EMBL" id="JAE26861.1"/>
    </source>
</evidence>
<accession>A0A0A9GWC2</accession>
<sequence length="74" mass="8791">MPILKPTCRLLPITASSPTSHNITMQSWILRKPHVLIISCHPKAEAVHEPWRLLLMLRHRPFLEMERHRPLVQW</sequence>
<reference evidence="1" key="2">
    <citation type="journal article" date="2015" name="Data Brief">
        <title>Shoot transcriptome of the giant reed, Arundo donax.</title>
        <authorList>
            <person name="Barrero R.A."/>
            <person name="Guerrero F.D."/>
            <person name="Moolhuijzen P."/>
            <person name="Goolsby J.A."/>
            <person name="Tidwell J."/>
            <person name="Bellgard S.E."/>
            <person name="Bellgard M.I."/>
        </authorList>
    </citation>
    <scope>NUCLEOTIDE SEQUENCE</scope>
    <source>
        <tissue evidence="1">Shoot tissue taken approximately 20 cm above the soil surface</tissue>
    </source>
</reference>
<name>A0A0A9GWC2_ARUDO</name>
<dbReference type="AlphaFoldDB" id="A0A0A9GWC2"/>
<organism evidence="1">
    <name type="scientific">Arundo donax</name>
    <name type="common">Giant reed</name>
    <name type="synonym">Donax arundinaceus</name>
    <dbReference type="NCBI Taxonomy" id="35708"/>
    <lineage>
        <taxon>Eukaryota</taxon>
        <taxon>Viridiplantae</taxon>
        <taxon>Streptophyta</taxon>
        <taxon>Embryophyta</taxon>
        <taxon>Tracheophyta</taxon>
        <taxon>Spermatophyta</taxon>
        <taxon>Magnoliopsida</taxon>
        <taxon>Liliopsida</taxon>
        <taxon>Poales</taxon>
        <taxon>Poaceae</taxon>
        <taxon>PACMAD clade</taxon>
        <taxon>Arundinoideae</taxon>
        <taxon>Arundineae</taxon>
        <taxon>Arundo</taxon>
    </lineage>
</organism>
<dbReference type="EMBL" id="GBRH01171035">
    <property type="protein sequence ID" value="JAE26861.1"/>
    <property type="molecule type" value="Transcribed_RNA"/>
</dbReference>
<protein>
    <submittedName>
        <fullName evidence="1">Uncharacterized protein</fullName>
    </submittedName>
</protein>
<proteinExistence type="predicted"/>
<reference evidence="1" key="1">
    <citation type="submission" date="2014-09" db="EMBL/GenBank/DDBJ databases">
        <authorList>
            <person name="Magalhaes I.L.F."/>
            <person name="Oliveira U."/>
            <person name="Santos F.R."/>
            <person name="Vidigal T.H.D.A."/>
            <person name="Brescovit A.D."/>
            <person name="Santos A.J."/>
        </authorList>
    </citation>
    <scope>NUCLEOTIDE SEQUENCE</scope>
    <source>
        <tissue evidence="1">Shoot tissue taken approximately 20 cm above the soil surface</tissue>
    </source>
</reference>